<reference evidence="2 3" key="1">
    <citation type="journal article" date="2012" name="Genome Biol.">
        <title>Genome and low-iron response of an oceanic diatom adapted to chronic iron limitation.</title>
        <authorList>
            <person name="Lommer M."/>
            <person name="Specht M."/>
            <person name="Roy A.S."/>
            <person name="Kraemer L."/>
            <person name="Andreson R."/>
            <person name="Gutowska M.A."/>
            <person name="Wolf J."/>
            <person name="Bergner S.V."/>
            <person name="Schilhabel M.B."/>
            <person name="Klostermeier U.C."/>
            <person name="Beiko R.G."/>
            <person name="Rosenstiel P."/>
            <person name="Hippler M."/>
            <person name="Laroche J."/>
        </authorList>
    </citation>
    <scope>NUCLEOTIDE SEQUENCE [LARGE SCALE GENOMIC DNA]</scope>
    <source>
        <strain evidence="2 3">CCMP1005</strain>
    </source>
</reference>
<feature type="compositionally biased region" description="Basic and acidic residues" evidence="1">
    <location>
        <begin position="52"/>
        <end position="63"/>
    </location>
</feature>
<dbReference type="EMBL" id="AGNL01047986">
    <property type="protein sequence ID" value="EJK46110.1"/>
    <property type="molecule type" value="Genomic_DNA"/>
</dbReference>
<evidence type="ECO:0000313" key="2">
    <source>
        <dbReference type="EMBL" id="EJK46110.1"/>
    </source>
</evidence>
<gene>
    <name evidence="2" type="ORF">THAOC_35243</name>
</gene>
<evidence type="ECO:0000256" key="1">
    <source>
        <dbReference type="SAM" id="MobiDB-lite"/>
    </source>
</evidence>
<organism evidence="2 3">
    <name type="scientific">Thalassiosira oceanica</name>
    <name type="common">Marine diatom</name>
    <dbReference type="NCBI Taxonomy" id="159749"/>
    <lineage>
        <taxon>Eukaryota</taxon>
        <taxon>Sar</taxon>
        <taxon>Stramenopiles</taxon>
        <taxon>Ochrophyta</taxon>
        <taxon>Bacillariophyta</taxon>
        <taxon>Coscinodiscophyceae</taxon>
        <taxon>Thalassiosirophycidae</taxon>
        <taxon>Thalassiosirales</taxon>
        <taxon>Thalassiosiraceae</taxon>
        <taxon>Thalassiosira</taxon>
    </lineage>
</organism>
<feature type="compositionally biased region" description="Basic residues" evidence="1">
    <location>
        <begin position="41"/>
        <end position="50"/>
    </location>
</feature>
<dbReference type="Proteomes" id="UP000266841">
    <property type="component" value="Unassembled WGS sequence"/>
</dbReference>
<evidence type="ECO:0000313" key="3">
    <source>
        <dbReference type="Proteomes" id="UP000266841"/>
    </source>
</evidence>
<proteinExistence type="predicted"/>
<accession>K0R242</accession>
<keyword evidence="3" id="KW-1185">Reference proteome</keyword>
<comment type="caution">
    <text evidence="2">The sequence shown here is derived from an EMBL/GenBank/DDBJ whole genome shotgun (WGS) entry which is preliminary data.</text>
</comment>
<name>K0R242_THAOC</name>
<dbReference type="AlphaFoldDB" id="K0R242"/>
<sequence length="70" mass="8203">MQFMQGESNRRIVALINATYAAERDREPDEECDLADADQPKKKRKKRGVWARRTEDGEREILKPDQQVSK</sequence>
<feature type="region of interest" description="Disordered" evidence="1">
    <location>
        <begin position="22"/>
        <end position="70"/>
    </location>
</feature>
<protein>
    <submittedName>
        <fullName evidence="2">Uncharacterized protein</fullName>
    </submittedName>
</protein>